<dbReference type="NCBIfam" id="TIGR01891">
    <property type="entry name" value="amidohydrolases"/>
    <property type="match status" value="1"/>
</dbReference>
<evidence type="ECO:0000256" key="1">
    <source>
        <dbReference type="ARBA" id="ARBA00022801"/>
    </source>
</evidence>
<dbReference type="PANTHER" id="PTHR11014">
    <property type="entry name" value="PEPTIDASE M20 FAMILY MEMBER"/>
    <property type="match status" value="1"/>
</dbReference>
<feature type="binding site" evidence="2">
    <location>
        <position position="100"/>
    </location>
    <ligand>
        <name>Mn(2+)</name>
        <dbReference type="ChEBI" id="CHEBI:29035"/>
        <label>2</label>
    </ligand>
</feature>
<gene>
    <name evidence="4" type="ORF">SAMN05443144_102234</name>
</gene>
<feature type="domain" description="Peptidase M20 dimerisation" evidence="3">
    <location>
        <begin position="183"/>
        <end position="277"/>
    </location>
</feature>
<dbReference type="GO" id="GO:0016787">
    <property type="term" value="F:hydrolase activity"/>
    <property type="evidence" value="ECO:0007669"/>
    <property type="project" value="UniProtKB-KW"/>
</dbReference>
<dbReference type="RefSeq" id="WP_073059349.1">
    <property type="nucleotide sequence ID" value="NZ_FQUS01000002.1"/>
</dbReference>
<dbReference type="InterPro" id="IPR017439">
    <property type="entry name" value="Amidohydrolase"/>
</dbReference>
<feature type="binding site" evidence="2">
    <location>
        <position position="161"/>
    </location>
    <ligand>
        <name>Mn(2+)</name>
        <dbReference type="ChEBI" id="CHEBI:29035"/>
        <label>2</label>
    </ligand>
</feature>
<accession>A0A1M4V937</accession>
<evidence type="ECO:0000313" key="4">
    <source>
        <dbReference type="EMBL" id="SHE65506.1"/>
    </source>
</evidence>
<comment type="cofactor">
    <cofactor evidence="2">
        <name>Mn(2+)</name>
        <dbReference type="ChEBI" id="CHEBI:29035"/>
    </cofactor>
    <text evidence="2">The Mn(2+) ion enhances activity.</text>
</comment>
<keyword evidence="1 4" id="KW-0378">Hydrolase</keyword>
<dbReference type="PIRSF" id="PIRSF005962">
    <property type="entry name" value="Pept_M20D_amidohydro"/>
    <property type="match status" value="1"/>
</dbReference>
<keyword evidence="5" id="KW-1185">Reference proteome</keyword>
<dbReference type="SUPFAM" id="SSF55031">
    <property type="entry name" value="Bacterial exopeptidase dimerisation domain"/>
    <property type="match status" value="1"/>
</dbReference>
<dbReference type="OrthoDB" id="9776731at2"/>
<evidence type="ECO:0000256" key="2">
    <source>
        <dbReference type="PIRSR" id="PIRSR005962-1"/>
    </source>
</evidence>
<dbReference type="InterPro" id="IPR002933">
    <property type="entry name" value="Peptidase_M20"/>
</dbReference>
<sequence>MSFNIQPYLQELTELRHQLHRRAELSGAESETARLIHDFLKETDPDEIQKGIGGHGILATYQGGDEGPHILLRCELDALPIRDEIENDYRSESEEVGHKCGHDGHMSIICGVARLLAEERPAAGAVTLLFQPAEETGQGARQVLRDEAFQALSPDFCFALHNLPGYENHQVIIRDGIFAAASVGLEARFEGKTAHSAHPEEGRSPAMAMAQLIEALSSVPQFYSSLDEPTKVTVINAVLGEYAFGTSPARATVRATLRTYDDDVLDSLRERCLAAAEGLAGTYGLAIDHTWAEPFAATVNDGGAADIVRKAARQQGFDILEKNTPFGWSEDFGLFTKEIPGAIFGLGIGREHPALHSELYDFPDELIATGTLMFMQIINEILFQG</sequence>
<feature type="binding site" evidence="2">
    <location>
        <position position="356"/>
    </location>
    <ligand>
        <name>Mn(2+)</name>
        <dbReference type="ChEBI" id="CHEBI:29035"/>
        <label>2</label>
    </ligand>
</feature>
<name>A0A1M4V937_9BACT</name>
<evidence type="ECO:0000313" key="5">
    <source>
        <dbReference type="Proteomes" id="UP000184041"/>
    </source>
</evidence>
<dbReference type="Gene3D" id="3.40.630.10">
    <property type="entry name" value="Zn peptidases"/>
    <property type="match status" value="1"/>
</dbReference>
<keyword evidence="2" id="KW-0479">Metal-binding</keyword>
<dbReference type="AlphaFoldDB" id="A0A1M4V937"/>
<dbReference type="Proteomes" id="UP000184041">
    <property type="component" value="Unassembled WGS sequence"/>
</dbReference>
<proteinExistence type="predicted"/>
<dbReference type="Pfam" id="PF07687">
    <property type="entry name" value="M20_dimer"/>
    <property type="match status" value="1"/>
</dbReference>
<dbReference type="SUPFAM" id="SSF53187">
    <property type="entry name" value="Zn-dependent exopeptidases"/>
    <property type="match status" value="1"/>
</dbReference>
<dbReference type="PANTHER" id="PTHR11014:SF169">
    <property type="entry name" value="CLAN MH, FAMILY M20, PEPTIDASE T-LIKE METALLOPEPTIDASE"/>
    <property type="match status" value="1"/>
</dbReference>
<dbReference type="GO" id="GO:0046872">
    <property type="term" value="F:metal ion binding"/>
    <property type="evidence" value="ECO:0007669"/>
    <property type="project" value="UniProtKB-KW"/>
</dbReference>
<protein>
    <submittedName>
        <fullName evidence="4">Amidohydrolase</fullName>
    </submittedName>
</protein>
<keyword evidence="2" id="KW-0464">Manganese</keyword>
<dbReference type="STRING" id="1194090.SAMN05443144_102234"/>
<feature type="binding site" evidence="2">
    <location>
        <position position="135"/>
    </location>
    <ligand>
        <name>Mn(2+)</name>
        <dbReference type="ChEBI" id="CHEBI:29035"/>
        <label>2</label>
    </ligand>
</feature>
<dbReference type="InterPro" id="IPR011650">
    <property type="entry name" value="Peptidase_M20_dimer"/>
</dbReference>
<organism evidence="4 5">
    <name type="scientific">Fodinibius roseus</name>
    <dbReference type="NCBI Taxonomy" id="1194090"/>
    <lineage>
        <taxon>Bacteria</taxon>
        <taxon>Pseudomonadati</taxon>
        <taxon>Balneolota</taxon>
        <taxon>Balneolia</taxon>
        <taxon>Balneolales</taxon>
        <taxon>Balneolaceae</taxon>
        <taxon>Fodinibius</taxon>
    </lineage>
</organism>
<dbReference type="InterPro" id="IPR036264">
    <property type="entry name" value="Bact_exopeptidase_dim_dom"/>
</dbReference>
<dbReference type="Pfam" id="PF01546">
    <property type="entry name" value="Peptidase_M20"/>
    <property type="match status" value="1"/>
</dbReference>
<feature type="binding site" evidence="2">
    <location>
        <position position="102"/>
    </location>
    <ligand>
        <name>Mn(2+)</name>
        <dbReference type="ChEBI" id="CHEBI:29035"/>
        <label>2</label>
    </ligand>
</feature>
<dbReference type="EMBL" id="FQUS01000002">
    <property type="protein sequence ID" value="SHE65506.1"/>
    <property type="molecule type" value="Genomic_DNA"/>
</dbReference>
<evidence type="ECO:0000259" key="3">
    <source>
        <dbReference type="Pfam" id="PF07687"/>
    </source>
</evidence>
<reference evidence="4 5" key="1">
    <citation type="submission" date="2016-11" db="EMBL/GenBank/DDBJ databases">
        <authorList>
            <person name="Jaros S."/>
            <person name="Januszkiewicz K."/>
            <person name="Wedrychowicz H."/>
        </authorList>
    </citation>
    <scope>NUCLEOTIDE SEQUENCE [LARGE SCALE GENOMIC DNA]</scope>
    <source>
        <strain evidence="4 5">DSM 21986</strain>
    </source>
</reference>
<dbReference type="Gene3D" id="3.30.70.360">
    <property type="match status" value="1"/>
</dbReference>